<dbReference type="Proteomes" id="UP001626550">
    <property type="component" value="Unassembled WGS sequence"/>
</dbReference>
<gene>
    <name evidence="1" type="ORF">Ciccas_009293</name>
</gene>
<evidence type="ECO:0000313" key="2">
    <source>
        <dbReference type="Proteomes" id="UP001626550"/>
    </source>
</evidence>
<comment type="caution">
    <text evidence="1">The sequence shown here is derived from an EMBL/GenBank/DDBJ whole genome shotgun (WGS) entry which is preliminary data.</text>
</comment>
<name>A0ABD2PYE8_9PLAT</name>
<dbReference type="EMBL" id="JBJKFK010001848">
    <property type="protein sequence ID" value="KAL3312118.1"/>
    <property type="molecule type" value="Genomic_DNA"/>
</dbReference>
<dbReference type="AlphaFoldDB" id="A0ABD2PYE8"/>
<organism evidence="1 2">
    <name type="scientific">Cichlidogyrus casuarinus</name>
    <dbReference type="NCBI Taxonomy" id="1844966"/>
    <lineage>
        <taxon>Eukaryota</taxon>
        <taxon>Metazoa</taxon>
        <taxon>Spiralia</taxon>
        <taxon>Lophotrochozoa</taxon>
        <taxon>Platyhelminthes</taxon>
        <taxon>Monogenea</taxon>
        <taxon>Monopisthocotylea</taxon>
        <taxon>Dactylogyridea</taxon>
        <taxon>Ancyrocephalidae</taxon>
        <taxon>Cichlidogyrus</taxon>
    </lineage>
</organism>
<sequence>MLRMMISYIDNWYPKLEPMELDQLMEKIGKQSMLEPVDQPILNREPAEKTPTMRTMKELIEVPVRNLPALVDCKLLPLPRYLRPQFISSAAREKSILLTPSLFPNEVQSQNENKPLFLHAAYST</sequence>
<keyword evidence="2" id="KW-1185">Reference proteome</keyword>
<accession>A0ABD2PYE8</accession>
<protein>
    <submittedName>
        <fullName evidence="1">Uncharacterized protein</fullName>
    </submittedName>
</protein>
<proteinExistence type="predicted"/>
<reference evidence="1 2" key="1">
    <citation type="submission" date="2024-11" db="EMBL/GenBank/DDBJ databases">
        <title>Adaptive evolution of stress response genes in parasites aligns with host niche diversity.</title>
        <authorList>
            <person name="Hahn C."/>
            <person name="Resl P."/>
        </authorList>
    </citation>
    <scope>NUCLEOTIDE SEQUENCE [LARGE SCALE GENOMIC DNA]</scope>
    <source>
        <strain evidence="1">EGGRZ-B1_66</strain>
        <tissue evidence="1">Body</tissue>
    </source>
</reference>
<feature type="non-terminal residue" evidence="1">
    <location>
        <position position="124"/>
    </location>
</feature>
<evidence type="ECO:0000313" key="1">
    <source>
        <dbReference type="EMBL" id="KAL3312118.1"/>
    </source>
</evidence>